<dbReference type="GO" id="GO:0004493">
    <property type="term" value="F:methylmalonyl-CoA epimerase activity"/>
    <property type="evidence" value="ECO:0007669"/>
    <property type="project" value="TreeGrafter"/>
</dbReference>
<gene>
    <name evidence="3" type="ORF">HXA33_15580</name>
</gene>
<dbReference type="PROSITE" id="PS00934">
    <property type="entry name" value="GLYOXALASE_I_1"/>
    <property type="match status" value="1"/>
</dbReference>
<dbReference type="PANTHER" id="PTHR43048:SF3">
    <property type="entry name" value="METHYLMALONYL-COA EPIMERASE, MITOCHONDRIAL"/>
    <property type="match status" value="1"/>
</dbReference>
<protein>
    <submittedName>
        <fullName evidence="3">VOC family protein</fullName>
    </submittedName>
</protein>
<reference evidence="3" key="1">
    <citation type="submission" date="2020-06" db="EMBL/GenBank/DDBJ databases">
        <title>Insight into the genomes of haloalkaliphilic bacilli from Kenyan soda lakes.</title>
        <authorList>
            <person name="Mwirichia R."/>
            <person name="Villamizar G.C."/>
            <person name="Poehlein A."/>
            <person name="Mugweru J."/>
            <person name="Kipnyargis A."/>
            <person name="Kiplimo D."/>
            <person name="Orwa P."/>
            <person name="Daniel R."/>
        </authorList>
    </citation>
    <scope>NUCLEOTIDE SEQUENCE</scope>
    <source>
        <strain evidence="3">B1096_S55</strain>
    </source>
</reference>
<organism evidence="3 4">
    <name type="scientific">Salipaludibacillus agaradhaerens</name>
    <name type="common">Bacillus agaradhaerens</name>
    <dbReference type="NCBI Taxonomy" id="76935"/>
    <lineage>
        <taxon>Bacteria</taxon>
        <taxon>Bacillati</taxon>
        <taxon>Bacillota</taxon>
        <taxon>Bacilli</taxon>
        <taxon>Bacillales</taxon>
        <taxon>Bacillaceae</taxon>
    </lineage>
</organism>
<dbReference type="InterPro" id="IPR051785">
    <property type="entry name" value="MMCE/EMCE_epimerase"/>
</dbReference>
<dbReference type="SUPFAM" id="SSF54593">
    <property type="entry name" value="Glyoxalase/Bleomycin resistance protein/Dihydroxybiphenyl dioxygenase"/>
    <property type="match status" value="1"/>
</dbReference>
<sequence length="136" mass="15235">MITGLAHIALTVENMDKSLSFYCDTLGLTHAFQVSDDNGEPWIEYVQAGPQQFIELFYGGKNKGPSVDQKIGVHHLCFRVDNVHRIAEHLASQGIQLDVEPKRGKGGNDQCWVSDPDGNRIEFLKPDDDSPHLQLY</sequence>
<dbReference type="CDD" id="cd06587">
    <property type="entry name" value="VOC"/>
    <property type="match status" value="1"/>
</dbReference>
<name>A0A9Q4B3Y0_SALAG</name>
<dbReference type="AlphaFoldDB" id="A0A9Q4B3Y0"/>
<dbReference type="Proteomes" id="UP001057753">
    <property type="component" value="Unassembled WGS sequence"/>
</dbReference>
<dbReference type="RefSeq" id="WP_257822327.1">
    <property type="nucleotide sequence ID" value="NZ_JABXYM010000001.1"/>
</dbReference>
<dbReference type="GO" id="GO:0046872">
    <property type="term" value="F:metal ion binding"/>
    <property type="evidence" value="ECO:0007669"/>
    <property type="project" value="UniProtKB-KW"/>
</dbReference>
<evidence type="ECO:0000259" key="2">
    <source>
        <dbReference type="PROSITE" id="PS51819"/>
    </source>
</evidence>
<keyword evidence="1" id="KW-0479">Metal-binding</keyword>
<feature type="domain" description="VOC" evidence="2">
    <location>
        <begin position="4"/>
        <end position="126"/>
    </location>
</feature>
<evidence type="ECO:0000256" key="1">
    <source>
        <dbReference type="ARBA" id="ARBA00022723"/>
    </source>
</evidence>
<dbReference type="Gene3D" id="3.10.180.10">
    <property type="entry name" value="2,3-Dihydroxybiphenyl 1,2-Dioxygenase, domain 1"/>
    <property type="match status" value="1"/>
</dbReference>
<dbReference type="PROSITE" id="PS51819">
    <property type="entry name" value="VOC"/>
    <property type="match status" value="1"/>
</dbReference>
<dbReference type="PANTHER" id="PTHR43048">
    <property type="entry name" value="METHYLMALONYL-COA EPIMERASE"/>
    <property type="match status" value="1"/>
</dbReference>
<dbReference type="Pfam" id="PF00903">
    <property type="entry name" value="Glyoxalase"/>
    <property type="match status" value="1"/>
</dbReference>
<dbReference type="EMBL" id="JABXYM010000001">
    <property type="protein sequence ID" value="MCR6097958.1"/>
    <property type="molecule type" value="Genomic_DNA"/>
</dbReference>
<keyword evidence="4" id="KW-1185">Reference proteome</keyword>
<dbReference type="GO" id="GO:0046491">
    <property type="term" value="P:L-methylmalonyl-CoA metabolic process"/>
    <property type="evidence" value="ECO:0007669"/>
    <property type="project" value="TreeGrafter"/>
</dbReference>
<dbReference type="InterPro" id="IPR037523">
    <property type="entry name" value="VOC_core"/>
</dbReference>
<dbReference type="InterPro" id="IPR018146">
    <property type="entry name" value="Glyoxalase_1_CS"/>
</dbReference>
<evidence type="ECO:0000313" key="4">
    <source>
        <dbReference type="Proteomes" id="UP001057753"/>
    </source>
</evidence>
<dbReference type="GO" id="GO:0004462">
    <property type="term" value="F:lactoylglutathione lyase activity"/>
    <property type="evidence" value="ECO:0007669"/>
    <property type="project" value="InterPro"/>
</dbReference>
<comment type="caution">
    <text evidence="3">The sequence shown here is derived from an EMBL/GenBank/DDBJ whole genome shotgun (WGS) entry which is preliminary data.</text>
</comment>
<dbReference type="InterPro" id="IPR029068">
    <property type="entry name" value="Glyas_Bleomycin-R_OHBP_Dase"/>
</dbReference>
<dbReference type="InterPro" id="IPR004360">
    <property type="entry name" value="Glyas_Fos-R_dOase_dom"/>
</dbReference>
<accession>A0A9Q4B3Y0</accession>
<evidence type="ECO:0000313" key="3">
    <source>
        <dbReference type="EMBL" id="MCR6097958.1"/>
    </source>
</evidence>
<proteinExistence type="predicted"/>